<dbReference type="PANTHER" id="PTHR43172">
    <property type="entry name" value="ADENYLOSUCCINATE LYASE"/>
    <property type="match status" value="1"/>
</dbReference>
<organism evidence="3">
    <name type="scientific">marine sediment metagenome</name>
    <dbReference type="NCBI Taxonomy" id="412755"/>
    <lineage>
        <taxon>unclassified sequences</taxon>
        <taxon>metagenomes</taxon>
        <taxon>ecological metagenomes</taxon>
    </lineage>
</organism>
<dbReference type="EMBL" id="BARV01002027">
    <property type="protein sequence ID" value="GAI02108.1"/>
    <property type="molecule type" value="Genomic_DNA"/>
</dbReference>
<reference evidence="3" key="1">
    <citation type="journal article" date="2014" name="Front. Microbiol.">
        <title>High frequency of phylogenetically diverse reductive dehalogenase-homologous genes in deep subseafloor sedimentary metagenomes.</title>
        <authorList>
            <person name="Kawai M."/>
            <person name="Futagami T."/>
            <person name="Toyoda A."/>
            <person name="Takaki Y."/>
            <person name="Nishi S."/>
            <person name="Hori S."/>
            <person name="Arai W."/>
            <person name="Tsubouchi T."/>
            <person name="Morono Y."/>
            <person name="Uchiyama I."/>
            <person name="Ito T."/>
            <person name="Fujiyama A."/>
            <person name="Inagaki F."/>
            <person name="Takami H."/>
        </authorList>
    </citation>
    <scope>NUCLEOTIDE SEQUENCE</scope>
    <source>
        <strain evidence="3">Expedition CK06-06</strain>
    </source>
</reference>
<proteinExistence type="predicted"/>
<name>X1K6C3_9ZZZZ</name>
<evidence type="ECO:0000313" key="3">
    <source>
        <dbReference type="EMBL" id="GAI02108.1"/>
    </source>
</evidence>
<sequence length="175" mass="19666">SRLVLSLASSPQMTASEQWFERTLDDSANRRVVIPEAFLAVDGILEILINVLDGLVVYPKVIAARVAAELPFMATENILMAAVKAGGNRQKLHEKIRQHSHAAAEQVKKFGKRNDLIDRLKADNAFSKVDFKAVLNAKNYIGRAPQQVDEFTRDVVTPIRKKYRTELNKKVELKV</sequence>
<evidence type="ECO:0000256" key="1">
    <source>
        <dbReference type="ARBA" id="ARBA00023239"/>
    </source>
</evidence>
<feature type="non-terminal residue" evidence="3">
    <location>
        <position position="1"/>
    </location>
</feature>
<dbReference type="AlphaFoldDB" id="X1K6C3"/>
<evidence type="ECO:0000259" key="2">
    <source>
        <dbReference type="SMART" id="SM00998"/>
    </source>
</evidence>
<dbReference type="GO" id="GO:0070626">
    <property type="term" value="F:(S)-2-(5-amino-1-(5-phospho-D-ribosyl)imidazole-4-carboxamido) succinate lyase (fumarate-forming) activity"/>
    <property type="evidence" value="ECO:0007669"/>
    <property type="project" value="TreeGrafter"/>
</dbReference>
<dbReference type="SUPFAM" id="SSF48557">
    <property type="entry name" value="L-aspartase-like"/>
    <property type="match status" value="1"/>
</dbReference>
<dbReference type="SMART" id="SM00998">
    <property type="entry name" value="ADSL_C"/>
    <property type="match status" value="1"/>
</dbReference>
<dbReference type="InterPro" id="IPR019468">
    <property type="entry name" value="AdenyloSucc_lyase_C"/>
</dbReference>
<dbReference type="Pfam" id="PF10397">
    <property type="entry name" value="ADSL_C"/>
    <property type="match status" value="1"/>
</dbReference>
<gene>
    <name evidence="3" type="ORF">S06H3_05460</name>
</gene>
<comment type="caution">
    <text evidence="3">The sequence shown here is derived from an EMBL/GenBank/DDBJ whole genome shotgun (WGS) entry which is preliminary data.</text>
</comment>
<keyword evidence="1" id="KW-0456">Lyase</keyword>
<dbReference type="PANTHER" id="PTHR43172:SF1">
    <property type="entry name" value="ADENYLOSUCCINATE LYASE"/>
    <property type="match status" value="1"/>
</dbReference>
<feature type="domain" description="Adenylosuccinate lyase C-terminal" evidence="2">
    <location>
        <begin position="70"/>
        <end position="152"/>
    </location>
</feature>
<dbReference type="Gene3D" id="1.20.200.10">
    <property type="entry name" value="Fumarase/aspartase (Central domain)"/>
    <property type="match status" value="1"/>
</dbReference>
<protein>
    <recommendedName>
        <fullName evidence="2">Adenylosuccinate lyase C-terminal domain-containing protein</fullName>
    </recommendedName>
</protein>
<dbReference type="Gene3D" id="1.10.40.30">
    <property type="entry name" value="Fumarase/aspartase (C-terminal domain)"/>
    <property type="match status" value="1"/>
</dbReference>
<dbReference type="GO" id="GO:0004018">
    <property type="term" value="F:N6-(1,2-dicarboxyethyl)AMP AMP-lyase (fumarate-forming) activity"/>
    <property type="evidence" value="ECO:0007669"/>
    <property type="project" value="TreeGrafter"/>
</dbReference>
<dbReference type="InterPro" id="IPR008948">
    <property type="entry name" value="L-Aspartase-like"/>
</dbReference>
<accession>X1K6C3</accession>
<dbReference type="GO" id="GO:0044208">
    <property type="term" value="P:'de novo' AMP biosynthetic process"/>
    <property type="evidence" value="ECO:0007669"/>
    <property type="project" value="TreeGrafter"/>
</dbReference>
<dbReference type="GO" id="GO:0005829">
    <property type="term" value="C:cytosol"/>
    <property type="evidence" value="ECO:0007669"/>
    <property type="project" value="TreeGrafter"/>
</dbReference>